<dbReference type="AlphaFoldDB" id="A0A1E4T1S6"/>
<comment type="catalytic activity">
    <reaction evidence="11">
        <text>a 2-methoxy-6-(all-trans-polyprenyl)phenol + 2 reduced [2Fe-2S]-[ferredoxin] + O2 + 2 H(+) = a 2-methoxy-6-(all-trans-polyprenyl)benzene-1,4-diol + 2 oxidized [2Fe-2S]-[ferredoxin] + H2O</text>
        <dbReference type="Rhea" id="RHEA:81183"/>
        <dbReference type="Rhea" id="RHEA-COMP:9551"/>
        <dbReference type="Rhea" id="RHEA-COMP:10000"/>
        <dbReference type="Rhea" id="RHEA-COMP:10001"/>
        <dbReference type="Rhea" id="RHEA-COMP:10858"/>
        <dbReference type="ChEBI" id="CHEBI:15377"/>
        <dbReference type="ChEBI" id="CHEBI:15378"/>
        <dbReference type="ChEBI" id="CHEBI:15379"/>
        <dbReference type="ChEBI" id="CHEBI:33737"/>
        <dbReference type="ChEBI" id="CHEBI:33738"/>
        <dbReference type="ChEBI" id="CHEBI:62731"/>
        <dbReference type="ChEBI" id="CHEBI:84166"/>
        <dbReference type="EC" id="1.14.15.46"/>
    </reaction>
</comment>
<dbReference type="SUPFAM" id="SSF51905">
    <property type="entry name" value="FAD/NAD(P)-binding domain"/>
    <property type="match status" value="1"/>
</dbReference>
<dbReference type="InterPro" id="IPR051205">
    <property type="entry name" value="UbiH/COQ6_monooxygenase"/>
</dbReference>
<dbReference type="NCBIfam" id="TIGR01988">
    <property type="entry name" value="Ubi-OHases"/>
    <property type="match status" value="1"/>
</dbReference>
<dbReference type="Gene3D" id="3.50.50.60">
    <property type="entry name" value="FAD/NAD(P)-binding domain"/>
    <property type="match status" value="2"/>
</dbReference>
<comment type="subcellular location">
    <subcellularLocation>
        <location evidence="11">Mitochondrion inner membrane</location>
        <topology evidence="11">Peripheral membrane protein</topology>
        <orientation evidence="11">Matrix side</orientation>
    </subcellularLocation>
</comment>
<evidence type="ECO:0000256" key="11">
    <source>
        <dbReference type="HAMAP-Rule" id="MF_03193"/>
    </source>
</evidence>
<evidence type="ECO:0000256" key="3">
    <source>
        <dbReference type="ARBA" id="ARBA00022630"/>
    </source>
</evidence>
<dbReference type="FunFam" id="3.50.50.60:FF:000021">
    <property type="entry name" value="Ubiquinone biosynthesis monooxygenase COQ6"/>
    <property type="match status" value="1"/>
</dbReference>
<dbReference type="GO" id="GO:0016712">
    <property type="term" value="F:oxidoreductase activity, acting on paired donors, with incorporation or reduction of molecular oxygen, reduced flavin or flavoprotein as one donor, and incorporation of one atom of oxygen"/>
    <property type="evidence" value="ECO:0007669"/>
    <property type="project" value="UniProtKB-UniRule"/>
</dbReference>
<feature type="domain" description="FAD-binding" evidence="12">
    <location>
        <begin position="338"/>
        <end position="386"/>
    </location>
</feature>
<evidence type="ECO:0000256" key="4">
    <source>
        <dbReference type="ARBA" id="ARBA00022688"/>
    </source>
</evidence>
<organism evidence="13 14">
    <name type="scientific">[Candida] arabinofermentans NRRL YB-2248</name>
    <dbReference type="NCBI Taxonomy" id="983967"/>
    <lineage>
        <taxon>Eukaryota</taxon>
        <taxon>Fungi</taxon>
        <taxon>Dikarya</taxon>
        <taxon>Ascomycota</taxon>
        <taxon>Saccharomycotina</taxon>
        <taxon>Pichiomycetes</taxon>
        <taxon>Pichiales</taxon>
        <taxon>Pichiaceae</taxon>
        <taxon>Ogataea</taxon>
        <taxon>Ogataea/Candida clade</taxon>
    </lineage>
</organism>
<keyword evidence="10 11" id="KW-0472">Membrane</keyword>
<evidence type="ECO:0000256" key="10">
    <source>
        <dbReference type="ARBA" id="ARBA00023136"/>
    </source>
</evidence>
<accession>A0A1E4T1S6</accession>
<dbReference type="EC" id="1.14.15.45" evidence="11"/>
<dbReference type="GO" id="GO:0106364">
    <property type="term" value="F:4-hydroxy-3-all-trans-polyprenylbenzoate oxygenase activity"/>
    <property type="evidence" value="ECO:0007669"/>
    <property type="project" value="UniProtKB-EC"/>
</dbReference>
<protein>
    <recommendedName>
        <fullName evidence="11">Ubiquinone biosynthesis monooxygenase COQ6, mitochondrial</fullName>
        <ecNumber evidence="11">1.14.15.45</ecNumber>
    </recommendedName>
    <alternativeName>
        <fullName evidence="11">2-methoxy-6-polyprenolphenol 4-hydroxylase</fullName>
        <ecNumber evidence="11">1.14.15.46</ecNumber>
    </alternativeName>
</protein>
<name>A0A1E4T1S6_9ASCO</name>
<sequence length="462" mass="51567">MFRRLLSTAVKSTVPQTADVVIIGGGPAGLTLAAAIKNSPVLKNLNCKLIEGGNLIDPLESFHTTTPEDFMNRVVSLTPATISYLQEIKAWDYVKEERTETYDSIHAYDGVTGSKIEFDSPEIATMCENFNLQSALLQRIKDLNEVSESDLEIVEKTKVIEITTNEETNWPIVQLSNGDSIQTRLLVGCDGFNSPVRKFAGIESRGWSYDRWGIVATMKYKNDAFRYPTGWQRFLKSGPLAQLPLPNGWCSLVWSTTPELANILMKLPEDQFIAMVNAGAKLSPEEMGYLYDLAAKNDDTLIDEINWRLSLFNSKLKPEEESSYPLELESMVTNSRGRFPLRLSHADTYVDERIALVGDAAHTTHPLAGQGLNMGQADVKSLVHTLEVSAQRGLDIGTKFALEPYFSERYPENHVMLGIVDKIHKIYSTDSTPIVMARSFGVDVINNLPFLKDFMVSQISNK</sequence>
<dbReference type="PANTHER" id="PTHR43876:SF7">
    <property type="entry name" value="UBIQUINONE BIOSYNTHESIS MONOOXYGENASE COQ6, MITOCHONDRIAL"/>
    <property type="match status" value="1"/>
</dbReference>
<comment type="function">
    <text evidence="11">FAD-dependent monooxygenase required for two non-consecutive steps during ubiquinone biosynthesis. Required for the C5-ring hydroxylation during ubiquinone biosynthesis by catalyzing the hydroxylation of 4-hydroxy-3-(all-trans-polyprenyl)benzoic acid to 3,4-dihydroxy-5-(all-trans-polyprenyl)benzoic acid. Also acts downstream of coq4, for the C1-hydroxylation during ubiquinone biosynthesis by catalyzing the hydroxylation of 2-methoxy-6-(all-trans-polyprenyl)phenol to 2-methoxy-6-(all-trans-polyprenyl)benzene-1,4-diol. The electrons required for the hydroxylation reaction are funneled indirectly to coq6 from NADPH via a ferredoxin/ferredoxin reductase system.</text>
</comment>
<evidence type="ECO:0000313" key="13">
    <source>
        <dbReference type="EMBL" id="ODV85648.1"/>
    </source>
</evidence>
<evidence type="ECO:0000256" key="6">
    <source>
        <dbReference type="ARBA" id="ARBA00022827"/>
    </source>
</evidence>
<gene>
    <name evidence="11" type="primary">COQ6</name>
    <name evidence="13" type="ORF">CANARDRAFT_7755</name>
</gene>
<dbReference type="OrthoDB" id="683240at2759"/>
<dbReference type="Pfam" id="PF01494">
    <property type="entry name" value="FAD_binding_3"/>
    <property type="match status" value="2"/>
</dbReference>
<dbReference type="STRING" id="983967.A0A1E4T1S6"/>
<keyword evidence="9 11" id="KW-0496">Mitochondrion</keyword>
<dbReference type="InterPro" id="IPR018168">
    <property type="entry name" value="Ubi_Hdrlase_CS"/>
</dbReference>
<keyword evidence="14" id="KW-1185">Reference proteome</keyword>
<proteinExistence type="inferred from homology"/>
<keyword evidence="7 11" id="KW-0560">Oxidoreductase</keyword>
<reference evidence="14" key="1">
    <citation type="submission" date="2016-04" db="EMBL/GenBank/DDBJ databases">
        <title>Comparative genomics of biotechnologically important yeasts.</title>
        <authorList>
            <consortium name="DOE Joint Genome Institute"/>
            <person name="Riley R."/>
            <person name="Haridas S."/>
            <person name="Wolfe K.H."/>
            <person name="Lopes M.R."/>
            <person name="Hittinger C.T."/>
            <person name="Goker M."/>
            <person name="Salamov A."/>
            <person name="Wisecaver J."/>
            <person name="Long T.M."/>
            <person name="Aerts A.L."/>
            <person name="Barry K."/>
            <person name="Choi C."/>
            <person name="Clum A."/>
            <person name="Coughlan A.Y."/>
            <person name="Deshpande S."/>
            <person name="Douglass A.P."/>
            <person name="Hanson S.J."/>
            <person name="Klenk H.-P."/>
            <person name="Labutti K."/>
            <person name="Lapidus A."/>
            <person name="Lindquist E."/>
            <person name="Lipzen A."/>
            <person name="Meier-Kolthoff J.P."/>
            <person name="Ohm R.A."/>
            <person name="Otillar R.P."/>
            <person name="Pangilinan J."/>
            <person name="Peng Y."/>
            <person name="Rokas A."/>
            <person name="Rosa C.A."/>
            <person name="Scheuner C."/>
            <person name="Sibirny A.A."/>
            <person name="Slot J.C."/>
            <person name="Stielow J.B."/>
            <person name="Sun H."/>
            <person name="Kurtzman C.P."/>
            <person name="Blackwell M."/>
            <person name="Grigoriev I.V."/>
            <person name="Jeffries T.W."/>
        </authorList>
    </citation>
    <scope>NUCLEOTIDE SEQUENCE [LARGE SCALE GENOMIC DNA]</scope>
    <source>
        <strain evidence="14">NRRL YB-2248</strain>
    </source>
</reference>
<evidence type="ECO:0000256" key="8">
    <source>
        <dbReference type="ARBA" id="ARBA00023033"/>
    </source>
</evidence>
<dbReference type="EMBL" id="KV453852">
    <property type="protein sequence ID" value="ODV85648.1"/>
    <property type="molecule type" value="Genomic_DNA"/>
</dbReference>
<evidence type="ECO:0000256" key="2">
    <source>
        <dbReference type="ARBA" id="ARBA00005349"/>
    </source>
</evidence>
<evidence type="ECO:0000256" key="7">
    <source>
        <dbReference type="ARBA" id="ARBA00023002"/>
    </source>
</evidence>
<comment type="cofactor">
    <cofactor evidence="1 11">
        <name>FAD</name>
        <dbReference type="ChEBI" id="CHEBI:57692"/>
    </cofactor>
</comment>
<dbReference type="GO" id="GO:0120538">
    <property type="term" value="F:2-methoxy-6-polyprenolphenol 4-hydroxylase activity"/>
    <property type="evidence" value="ECO:0007669"/>
    <property type="project" value="UniProtKB-EC"/>
</dbReference>
<keyword evidence="4 11" id="KW-0831">Ubiquinone biosynthesis</keyword>
<dbReference type="InterPro" id="IPR010971">
    <property type="entry name" value="UbiH/COQ6"/>
</dbReference>
<comment type="similarity">
    <text evidence="2 11">Belongs to the UbiH/COQ6 family.</text>
</comment>
<dbReference type="InterPro" id="IPR002938">
    <property type="entry name" value="FAD-bd"/>
</dbReference>
<evidence type="ECO:0000256" key="5">
    <source>
        <dbReference type="ARBA" id="ARBA00022792"/>
    </source>
</evidence>
<dbReference type="GO" id="GO:0071949">
    <property type="term" value="F:FAD binding"/>
    <property type="evidence" value="ECO:0007669"/>
    <property type="project" value="InterPro"/>
</dbReference>
<keyword evidence="8 11" id="KW-0503">Monooxygenase</keyword>
<dbReference type="GO" id="GO:0031314">
    <property type="term" value="C:extrinsic component of mitochondrial inner membrane"/>
    <property type="evidence" value="ECO:0007669"/>
    <property type="project" value="UniProtKB-UniRule"/>
</dbReference>
<keyword evidence="3 11" id="KW-0285">Flavoprotein</keyword>
<evidence type="ECO:0000259" key="12">
    <source>
        <dbReference type="Pfam" id="PF01494"/>
    </source>
</evidence>
<dbReference type="EC" id="1.14.15.46" evidence="11"/>
<feature type="domain" description="FAD-binding" evidence="12">
    <location>
        <begin position="18"/>
        <end position="216"/>
    </location>
</feature>
<dbReference type="Proteomes" id="UP000094801">
    <property type="component" value="Unassembled WGS sequence"/>
</dbReference>
<dbReference type="InterPro" id="IPR000689">
    <property type="entry name" value="UbQ_mOase_COQ6"/>
</dbReference>
<dbReference type="PROSITE" id="PS01304">
    <property type="entry name" value="UBIH"/>
    <property type="match status" value="1"/>
</dbReference>
<evidence type="ECO:0000256" key="1">
    <source>
        <dbReference type="ARBA" id="ARBA00001974"/>
    </source>
</evidence>
<evidence type="ECO:0000313" key="14">
    <source>
        <dbReference type="Proteomes" id="UP000094801"/>
    </source>
</evidence>
<keyword evidence="6 11" id="KW-0274">FAD</keyword>
<keyword evidence="5 11" id="KW-0999">Mitochondrion inner membrane</keyword>
<comment type="catalytic activity">
    <reaction evidence="11">
        <text>a 4-hydroxy-3-(all-trans-polyprenyl)benzoate + 2 reduced [2Fe-2S]-[ferredoxin] + O2 + 2 H(+) = a 3,4-dihydroxy-5-(all-trans-polyprenyl)benzoate + 2 oxidized [2Fe-2S]-[ferredoxin] + H2O</text>
        <dbReference type="Rhea" id="RHEA:81195"/>
        <dbReference type="Rhea" id="RHEA-COMP:9514"/>
        <dbReference type="Rhea" id="RHEA-COMP:10000"/>
        <dbReference type="Rhea" id="RHEA-COMP:10001"/>
        <dbReference type="Rhea" id="RHEA-COMP:10930"/>
        <dbReference type="ChEBI" id="CHEBI:15377"/>
        <dbReference type="ChEBI" id="CHEBI:15378"/>
        <dbReference type="ChEBI" id="CHEBI:15379"/>
        <dbReference type="ChEBI" id="CHEBI:33737"/>
        <dbReference type="ChEBI" id="CHEBI:33738"/>
        <dbReference type="ChEBI" id="CHEBI:64694"/>
        <dbReference type="ChEBI" id="CHEBI:78396"/>
        <dbReference type="EC" id="1.14.15.45"/>
    </reaction>
</comment>
<comment type="subunit">
    <text evidence="11">Component of a multi-subunit COQ enzyme complex, composed of at least COQ3, COQ4, COQ5, COQ6, COQ7 and COQ9.</text>
</comment>
<dbReference type="PANTHER" id="PTHR43876">
    <property type="entry name" value="UBIQUINONE BIOSYNTHESIS MONOOXYGENASE COQ6, MITOCHONDRIAL"/>
    <property type="match status" value="1"/>
</dbReference>
<comment type="pathway">
    <text evidence="11">Cofactor biosynthesis; ubiquinone biosynthesis.</text>
</comment>
<dbReference type="PRINTS" id="PR00420">
    <property type="entry name" value="RNGMNOXGNASE"/>
</dbReference>
<dbReference type="InterPro" id="IPR036188">
    <property type="entry name" value="FAD/NAD-bd_sf"/>
</dbReference>
<evidence type="ECO:0000256" key="9">
    <source>
        <dbReference type="ARBA" id="ARBA00023128"/>
    </source>
</evidence>
<dbReference type="HAMAP" id="MF_03193">
    <property type="entry name" value="COQ6_monooxygenase"/>
    <property type="match status" value="1"/>
</dbReference>
<dbReference type="UniPathway" id="UPA00232"/>